<dbReference type="RefSeq" id="WP_345133720.1">
    <property type="nucleotide sequence ID" value="NZ_BAABAT010000025.1"/>
</dbReference>
<reference evidence="3" key="1">
    <citation type="journal article" date="2019" name="Int. J. Syst. Evol. Microbiol.">
        <title>The Global Catalogue of Microorganisms (GCM) 10K type strain sequencing project: providing services to taxonomists for standard genome sequencing and annotation.</title>
        <authorList>
            <consortium name="The Broad Institute Genomics Platform"/>
            <consortium name="The Broad Institute Genome Sequencing Center for Infectious Disease"/>
            <person name="Wu L."/>
            <person name="Ma J."/>
        </authorList>
    </citation>
    <scope>NUCLEOTIDE SEQUENCE [LARGE SCALE GENOMIC DNA]</scope>
    <source>
        <strain evidence="3">JCM 17441</strain>
    </source>
</reference>
<evidence type="ECO:0008006" key="4">
    <source>
        <dbReference type="Google" id="ProtNLM"/>
    </source>
</evidence>
<gene>
    <name evidence="2" type="ORF">GCM10022255_070850</name>
</gene>
<accession>A0ABP8DIN0</accession>
<evidence type="ECO:0000313" key="2">
    <source>
        <dbReference type="EMBL" id="GAA4256755.1"/>
    </source>
</evidence>
<dbReference type="Gene3D" id="2.60.120.10">
    <property type="entry name" value="Jelly Rolls"/>
    <property type="match status" value="1"/>
</dbReference>
<name>A0ABP8DIN0_9ACTN</name>
<dbReference type="InterPro" id="IPR011051">
    <property type="entry name" value="RmlC_Cupin_sf"/>
</dbReference>
<keyword evidence="3" id="KW-1185">Reference proteome</keyword>
<dbReference type="EMBL" id="BAABAT010000025">
    <property type="protein sequence ID" value="GAA4256755.1"/>
    <property type="molecule type" value="Genomic_DNA"/>
</dbReference>
<dbReference type="SUPFAM" id="SSF51182">
    <property type="entry name" value="RmlC-like cupins"/>
    <property type="match status" value="1"/>
</dbReference>
<protein>
    <recommendedName>
        <fullName evidence="4">Cytoplasmic protein</fullName>
    </recommendedName>
</protein>
<organism evidence="2 3">
    <name type="scientific">Dactylosporangium darangshiense</name>
    <dbReference type="NCBI Taxonomy" id="579108"/>
    <lineage>
        <taxon>Bacteria</taxon>
        <taxon>Bacillati</taxon>
        <taxon>Actinomycetota</taxon>
        <taxon>Actinomycetes</taxon>
        <taxon>Micromonosporales</taxon>
        <taxon>Micromonosporaceae</taxon>
        <taxon>Dactylosporangium</taxon>
    </lineage>
</organism>
<feature type="region of interest" description="Disordered" evidence="1">
    <location>
        <begin position="102"/>
        <end position="121"/>
    </location>
</feature>
<proteinExistence type="predicted"/>
<feature type="compositionally biased region" description="Pro residues" evidence="1">
    <location>
        <begin position="106"/>
        <end position="121"/>
    </location>
</feature>
<dbReference type="Proteomes" id="UP001500620">
    <property type="component" value="Unassembled WGS sequence"/>
</dbReference>
<evidence type="ECO:0000313" key="3">
    <source>
        <dbReference type="Proteomes" id="UP001500620"/>
    </source>
</evidence>
<sequence length="121" mass="13101">MVLESHEAVDPTITDPSHYRVVFENARVRVLEYRDAPGDRTHPHRHPDSVMVTLTSFDRRISSGGRSVDVSLGAGQVRWVGAQEHTGENIGTTPTHGIFVELKEPAPTPSTGPAPLGPSAQ</sequence>
<evidence type="ECO:0000256" key="1">
    <source>
        <dbReference type="SAM" id="MobiDB-lite"/>
    </source>
</evidence>
<comment type="caution">
    <text evidence="2">The sequence shown here is derived from an EMBL/GenBank/DDBJ whole genome shotgun (WGS) entry which is preliminary data.</text>
</comment>
<dbReference type="InterPro" id="IPR014710">
    <property type="entry name" value="RmlC-like_jellyroll"/>
</dbReference>